<reference evidence="4" key="1">
    <citation type="submission" date="2017-02" db="EMBL/GenBank/DDBJ databases">
        <authorList>
            <person name="Tafer H."/>
            <person name="Lopandic K."/>
        </authorList>
    </citation>
    <scope>NUCLEOTIDE SEQUENCE [LARGE SCALE GENOMIC DNA]</scope>
    <source>
        <strain evidence="4">CBS 366.77</strain>
    </source>
</reference>
<dbReference type="GO" id="GO:0071949">
    <property type="term" value="F:FAD binding"/>
    <property type="evidence" value="ECO:0007669"/>
    <property type="project" value="InterPro"/>
</dbReference>
<dbReference type="PANTHER" id="PTHR37417">
    <property type="entry name" value="67 KDA MYOSIN-CROSS-REACTIVE ANTIGEN FAMILY PROTEIN (AFU_ORTHOLOGUE AFUA_5G09970)"/>
    <property type="match status" value="1"/>
</dbReference>
<dbReference type="Pfam" id="PF06100">
    <property type="entry name" value="MCRA"/>
    <property type="match status" value="1"/>
</dbReference>
<dbReference type="STRING" id="2070753.A0A3A2ZBE9"/>
<evidence type="ECO:0000256" key="1">
    <source>
        <dbReference type="SAM" id="MobiDB-lite"/>
    </source>
</evidence>
<comment type="caution">
    <text evidence="3">The sequence shown here is derived from an EMBL/GenBank/DDBJ whole genome shotgun (WGS) entry which is preliminary data.</text>
</comment>
<dbReference type="PANTHER" id="PTHR37417:SF4">
    <property type="entry name" value="67 KDA MYOSIN-CROSS-REACTIVE ANTIGEN FAMILY PROTEIN (AFU_ORTHOLOGUE AFUA_3G03570)"/>
    <property type="match status" value="1"/>
</dbReference>
<protein>
    <submittedName>
        <fullName evidence="3">Myosin-cross-reactive antigen family protein</fullName>
    </submittedName>
</protein>
<feature type="compositionally biased region" description="Low complexity" evidence="1">
    <location>
        <begin position="294"/>
        <end position="305"/>
    </location>
</feature>
<dbReference type="OrthoDB" id="545169at2759"/>
<keyword evidence="2" id="KW-1133">Transmembrane helix</keyword>
<dbReference type="InterPro" id="IPR036188">
    <property type="entry name" value="FAD/NAD-bd_sf"/>
</dbReference>
<keyword evidence="2" id="KW-0472">Membrane</keyword>
<dbReference type="Proteomes" id="UP000266188">
    <property type="component" value="Unassembled WGS sequence"/>
</dbReference>
<dbReference type="SUPFAM" id="SSF51905">
    <property type="entry name" value="FAD/NAD(P)-binding domain"/>
    <property type="match status" value="1"/>
</dbReference>
<organism evidence="3 4">
    <name type="scientific">Aspergillus sclerotialis</name>
    <dbReference type="NCBI Taxonomy" id="2070753"/>
    <lineage>
        <taxon>Eukaryota</taxon>
        <taxon>Fungi</taxon>
        <taxon>Dikarya</taxon>
        <taxon>Ascomycota</taxon>
        <taxon>Pezizomycotina</taxon>
        <taxon>Eurotiomycetes</taxon>
        <taxon>Eurotiomycetidae</taxon>
        <taxon>Eurotiales</taxon>
        <taxon>Aspergillaceae</taxon>
        <taxon>Aspergillus</taxon>
        <taxon>Aspergillus subgen. Polypaecilum</taxon>
    </lineage>
</organism>
<dbReference type="InterPro" id="IPR010354">
    <property type="entry name" value="Oleate_hydratase"/>
</dbReference>
<feature type="transmembrane region" description="Helical" evidence="2">
    <location>
        <begin position="12"/>
        <end position="29"/>
    </location>
</feature>
<dbReference type="GO" id="GO:0050151">
    <property type="term" value="F:oleate hydratase activity"/>
    <property type="evidence" value="ECO:0007669"/>
    <property type="project" value="InterPro"/>
</dbReference>
<accession>A0A3A2ZBE9</accession>
<dbReference type="EMBL" id="MVGC01000390">
    <property type="protein sequence ID" value="RJE19583.1"/>
    <property type="molecule type" value="Genomic_DNA"/>
</dbReference>
<dbReference type="Gene3D" id="3.50.50.60">
    <property type="entry name" value="FAD/NAD(P)-binding domain"/>
    <property type="match status" value="3"/>
</dbReference>
<keyword evidence="2" id="KW-0812">Transmembrane</keyword>
<feature type="region of interest" description="Disordered" evidence="1">
    <location>
        <begin position="287"/>
        <end position="311"/>
    </location>
</feature>
<evidence type="ECO:0000313" key="4">
    <source>
        <dbReference type="Proteomes" id="UP000266188"/>
    </source>
</evidence>
<keyword evidence="4" id="KW-1185">Reference proteome</keyword>
<gene>
    <name evidence="3" type="ORF">PHISCL_08073</name>
</gene>
<dbReference type="GO" id="GO:0006631">
    <property type="term" value="P:fatty acid metabolic process"/>
    <property type="evidence" value="ECO:0007669"/>
    <property type="project" value="InterPro"/>
</dbReference>
<sequence length="530" mass="59264">MAQNRDPRNVQAWIIGSGIASLAAAVNLIKKAKVPGHQVHILDAHDGSGGAIQVAGDAEKGYILHTGAQPYFLEPCVEDLLAVVPSVNDPNKTVLETIKKRETHDRPVEKATTRAIRLSQGGMSKVDMHRTQIGPKLRMDLIAFIFDNERPLESKKIRDVFPDSFFQSEFWALWSTMFLLNPWHCAAEFRRLLVKYLSDLHTHVETHKLERTRFSLYESLIVPITKYLKDQGVDFRFHAMVTDLRSYPDSDPTTISEIVTLDNGKEELITVDPVDIVIVTLGSMSTGMQVGSNQQPPSQSSPPVEESQRGPGALWEKLARQSSKFGNPSNFFTRTDESKIETFTITLRNSKFMDHYIRLTKDQPGTLLNAVGSPWCLSVNVPNQPVFAEQPQNVDVIWGYGLRPEAKGKYVMKPMEQCSGAEILFELFSHLGLATDELLSSAITVPCLMPRGTSMLLTRSHHDRPNVIPHMTTNIALIGQYVEIPDDTTLSVEYSVRGARMAVTSLMGGLQESIPKVRKNVLWDAFELMV</sequence>
<evidence type="ECO:0000256" key="2">
    <source>
        <dbReference type="SAM" id="Phobius"/>
    </source>
</evidence>
<evidence type="ECO:0000313" key="3">
    <source>
        <dbReference type="EMBL" id="RJE19583.1"/>
    </source>
</evidence>
<dbReference type="AlphaFoldDB" id="A0A3A2ZBE9"/>
<proteinExistence type="predicted"/>
<name>A0A3A2ZBE9_9EURO</name>